<proteinExistence type="predicted"/>
<gene>
    <name evidence="1" type="ORF">HNQ88_003505</name>
</gene>
<keyword evidence="2" id="KW-1185">Reference proteome</keyword>
<dbReference type="Proteomes" id="UP001185092">
    <property type="component" value="Unassembled WGS sequence"/>
</dbReference>
<reference evidence="1" key="1">
    <citation type="submission" date="2023-07" db="EMBL/GenBank/DDBJ databases">
        <title>Genomic Encyclopedia of Type Strains, Phase IV (KMG-IV): sequencing the most valuable type-strain genomes for metagenomic binning, comparative biology and taxonomic classification.</title>
        <authorList>
            <person name="Goeker M."/>
        </authorList>
    </citation>
    <scope>NUCLEOTIDE SEQUENCE</scope>
    <source>
        <strain evidence="1">DSM 26174</strain>
    </source>
</reference>
<name>A0AAE3XS33_9BACT</name>
<dbReference type="EMBL" id="JAVDQD010000004">
    <property type="protein sequence ID" value="MDR6240439.1"/>
    <property type="molecule type" value="Genomic_DNA"/>
</dbReference>
<comment type="caution">
    <text evidence="1">The sequence shown here is derived from an EMBL/GenBank/DDBJ whole genome shotgun (WGS) entry which is preliminary data.</text>
</comment>
<organism evidence="1 2">
    <name type="scientific">Aureibacter tunicatorum</name>
    <dbReference type="NCBI Taxonomy" id="866807"/>
    <lineage>
        <taxon>Bacteria</taxon>
        <taxon>Pseudomonadati</taxon>
        <taxon>Bacteroidota</taxon>
        <taxon>Cytophagia</taxon>
        <taxon>Cytophagales</taxon>
        <taxon>Persicobacteraceae</taxon>
        <taxon>Aureibacter</taxon>
    </lineage>
</organism>
<dbReference type="RefSeq" id="WP_309940367.1">
    <property type="nucleotide sequence ID" value="NZ_AP025305.1"/>
</dbReference>
<protein>
    <submittedName>
        <fullName evidence="1">Uncharacterized protein</fullName>
    </submittedName>
</protein>
<accession>A0AAE3XS33</accession>
<dbReference type="AlphaFoldDB" id="A0AAE3XS33"/>
<sequence>MLFDNSLAFSSKSRLSKSRPLSVAKEPLQMTIGKKYNQSTSQNLPIQMLMDSEAFSAASRTYDSPGSTSGIAKLLKKFHDAQKLYDETSRENMQAWADKSMELLLKLELKVNEWYSSSPIHYFEDRRVDPPRPQYRFWPSYYLLSELLEQVAEERRLCVGTIICFGLDLWSPVKKKVKPSVIQKIWQDILCKRGNIILSEIPEEIVGSCPVKDWDKEFKKSKAQTEPAIPSTTQSETSHQPAILPADQGAIALPPPRAANQDEFIPFKHVPYQKGPTPTDAKIKKSTCLKTEGQLHQIKQKEKERRDKFAKQWEKDDFESTPRSKQVKFKPEVAVENFRHAANEAFPPPSTAGELSSPNYLLHIKLLRNKERTLSGPSNFYWDIRADLARMLQQEETAKLLADIANSRPNQPIYIEAVQGQHPMKFEIRFLGSDYHKSLDQQYLEKGDRELMEYIHSKEKSMLEGSLTKSSRFLPTSREPDFSDTVVIDEKYLPEHPIILELSTHRIDESAVFVPTYPWSSRQNRGAISFYPSFFILMSGLSYADLSRKGIFSEHTYGEEFLFGTEDQTRQALNLGSVAHPSYLFWQKEMYPFTTEDSGDRLDPLD</sequence>
<evidence type="ECO:0000313" key="1">
    <source>
        <dbReference type="EMBL" id="MDR6240439.1"/>
    </source>
</evidence>
<evidence type="ECO:0000313" key="2">
    <source>
        <dbReference type="Proteomes" id="UP001185092"/>
    </source>
</evidence>